<dbReference type="Gene3D" id="3.10.180.10">
    <property type="entry name" value="2,3-Dihydroxybiphenyl 1,2-Dioxygenase, domain 1"/>
    <property type="match status" value="1"/>
</dbReference>
<reference evidence="2 3" key="1">
    <citation type="submission" date="2014-04" db="EMBL/GenBank/DDBJ databases">
        <authorList>
            <consortium name="DOE Joint Genome Institute"/>
            <person name="Kuo A."/>
            <person name="Kohler A."/>
            <person name="Nagy L.G."/>
            <person name="Floudas D."/>
            <person name="Copeland A."/>
            <person name="Barry K.W."/>
            <person name="Cichocki N."/>
            <person name="Veneault-Fourrey C."/>
            <person name="LaButti K."/>
            <person name="Lindquist E.A."/>
            <person name="Lipzen A."/>
            <person name="Lundell T."/>
            <person name="Morin E."/>
            <person name="Murat C."/>
            <person name="Sun H."/>
            <person name="Tunlid A."/>
            <person name="Henrissat B."/>
            <person name="Grigoriev I.V."/>
            <person name="Hibbett D.S."/>
            <person name="Martin F."/>
            <person name="Nordberg H.P."/>
            <person name="Cantor M.N."/>
            <person name="Hua S.X."/>
        </authorList>
    </citation>
    <scope>NUCLEOTIDE SEQUENCE [LARGE SCALE GENOMIC DNA]</scope>
    <source>
        <strain evidence="2 3">Foug A</strain>
    </source>
</reference>
<dbReference type="AlphaFoldDB" id="A0A0C3DKF7"/>
<dbReference type="InParanoid" id="A0A0C3DKF7"/>
<dbReference type="PANTHER" id="PTHR40265">
    <property type="entry name" value="BLL2707 PROTEIN"/>
    <property type="match status" value="1"/>
</dbReference>
<dbReference type="OrthoDB" id="408973at2759"/>
<gene>
    <name evidence="2" type="ORF">SCLCIDRAFT_916460</name>
</gene>
<evidence type="ECO:0000259" key="1">
    <source>
        <dbReference type="Pfam" id="PF13468"/>
    </source>
</evidence>
<sequence>MSESSTKTLDHIVHLTPPGTVHLVSQQFRDLGFNVILGGRHSGGLTENVLVILPDGAYLELISFIHPPSHYPPGSDERHRRDTNPWSEAFKRPGWIDYAFLGSGDVSISRIINERARADGSGARYHSEIGGGRVREDGKVLEWVITSPSVPDDEQEGRGTLPFFCGDVTPREWRVPLDPPSNSDHPSGVLGVAHVRVLAAPESLDRISAQLTSVIGDPPSNVSSSPCSPSEYAWQLKTPLSGGLGANRPHLILGAPANEEERSYIAERGPGIFELCFWVKRGGKEGAAMTPYGRITWQVIPL</sequence>
<name>A0A0C3DKF7_9AGAM</name>
<proteinExistence type="predicted"/>
<keyword evidence="3" id="KW-1185">Reference proteome</keyword>
<dbReference type="EMBL" id="KN822055">
    <property type="protein sequence ID" value="KIM61150.1"/>
    <property type="molecule type" value="Genomic_DNA"/>
</dbReference>
<dbReference type="Pfam" id="PF13468">
    <property type="entry name" value="Glyoxalase_3"/>
    <property type="match status" value="1"/>
</dbReference>
<dbReference type="PANTHER" id="PTHR40265:SF1">
    <property type="entry name" value="GLYOXALASE-LIKE DOMAIN-CONTAINING PROTEIN"/>
    <property type="match status" value="1"/>
</dbReference>
<dbReference type="Proteomes" id="UP000053989">
    <property type="component" value="Unassembled WGS sequence"/>
</dbReference>
<protein>
    <recommendedName>
        <fullName evidence="1">Glyoxalase-like domain-containing protein</fullName>
    </recommendedName>
</protein>
<evidence type="ECO:0000313" key="2">
    <source>
        <dbReference type="EMBL" id="KIM61150.1"/>
    </source>
</evidence>
<feature type="domain" description="Glyoxalase-like" evidence="1">
    <location>
        <begin position="9"/>
        <end position="211"/>
    </location>
</feature>
<dbReference type="InterPro" id="IPR029068">
    <property type="entry name" value="Glyas_Bleomycin-R_OHBP_Dase"/>
</dbReference>
<dbReference type="InterPro" id="IPR025870">
    <property type="entry name" value="Glyoxalase-like_dom"/>
</dbReference>
<accession>A0A0C3DKF7</accession>
<organism evidence="2 3">
    <name type="scientific">Scleroderma citrinum Foug A</name>
    <dbReference type="NCBI Taxonomy" id="1036808"/>
    <lineage>
        <taxon>Eukaryota</taxon>
        <taxon>Fungi</taxon>
        <taxon>Dikarya</taxon>
        <taxon>Basidiomycota</taxon>
        <taxon>Agaricomycotina</taxon>
        <taxon>Agaricomycetes</taxon>
        <taxon>Agaricomycetidae</taxon>
        <taxon>Boletales</taxon>
        <taxon>Sclerodermatineae</taxon>
        <taxon>Sclerodermataceae</taxon>
        <taxon>Scleroderma</taxon>
    </lineage>
</organism>
<evidence type="ECO:0000313" key="3">
    <source>
        <dbReference type="Proteomes" id="UP000053989"/>
    </source>
</evidence>
<reference evidence="3" key="2">
    <citation type="submission" date="2015-01" db="EMBL/GenBank/DDBJ databases">
        <title>Evolutionary Origins and Diversification of the Mycorrhizal Mutualists.</title>
        <authorList>
            <consortium name="DOE Joint Genome Institute"/>
            <consortium name="Mycorrhizal Genomics Consortium"/>
            <person name="Kohler A."/>
            <person name="Kuo A."/>
            <person name="Nagy L.G."/>
            <person name="Floudas D."/>
            <person name="Copeland A."/>
            <person name="Barry K.W."/>
            <person name="Cichocki N."/>
            <person name="Veneault-Fourrey C."/>
            <person name="LaButti K."/>
            <person name="Lindquist E.A."/>
            <person name="Lipzen A."/>
            <person name="Lundell T."/>
            <person name="Morin E."/>
            <person name="Murat C."/>
            <person name="Riley R."/>
            <person name="Ohm R."/>
            <person name="Sun H."/>
            <person name="Tunlid A."/>
            <person name="Henrissat B."/>
            <person name="Grigoriev I.V."/>
            <person name="Hibbett D.S."/>
            <person name="Martin F."/>
        </authorList>
    </citation>
    <scope>NUCLEOTIDE SEQUENCE [LARGE SCALE GENOMIC DNA]</scope>
    <source>
        <strain evidence="3">Foug A</strain>
    </source>
</reference>
<dbReference type="HOGENOM" id="CLU_058475_1_0_1"/>